<proteinExistence type="predicted"/>
<evidence type="ECO:0000313" key="2">
    <source>
        <dbReference type="Proteomes" id="UP001377168"/>
    </source>
</evidence>
<comment type="caution">
    <text evidence="1">The sequence shown here is derived from an EMBL/GenBank/DDBJ whole genome shotgun (WGS) entry which is preliminary data.</text>
</comment>
<reference evidence="1" key="1">
    <citation type="submission" date="2024-03" db="EMBL/GenBank/DDBJ databases">
        <title>Novel Streptomyces species of biotechnological and ecological value are a feature of Machair soil.</title>
        <authorList>
            <person name="Prole J.R."/>
            <person name="Goodfellow M."/>
            <person name="Allenby N."/>
            <person name="Ward A.C."/>
        </authorList>
    </citation>
    <scope>NUCLEOTIDE SEQUENCE</scope>
    <source>
        <strain evidence="1">MS2.AVA.5</strain>
    </source>
</reference>
<organism evidence="1 2">
    <name type="scientific">Streptomyces achmelvichensis</name>
    <dbReference type="NCBI Taxonomy" id="3134111"/>
    <lineage>
        <taxon>Bacteria</taxon>
        <taxon>Bacillati</taxon>
        <taxon>Actinomycetota</taxon>
        <taxon>Actinomycetes</taxon>
        <taxon>Kitasatosporales</taxon>
        <taxon>Streptomycetaceae</taxon>
        <taxon>Streptomyces</taxon>
    </lineage>
</organism>
<protein>
    <submittedName>
        <fullName evidence="1">Uncharacterized protein</fullName>
    </submittedName>
</protein>
<sequence length="202" mass="21137">MHTGCTGRTTVRGPFRTTISTAVGTTVMHTGRTGRTTVRGTLRTTISTTVGAAVMHTRCTGRTTIRGTFGATVGTTVMHTGRTGRTTVRGPLRTTISTAIGTAVMHTRCTRRTTIRGTLLPVRVLSGVSHHSSCESNGRDRAPQLASDRLTGDPGWALSTITVSLQDESLDSDRTADESLRTAGGSSRPGPGPAGPVHSVEL</sequence>
<name>A0ACC6Q7Q4_9ACTN</name>
<accession>A0ACC6Q7Q4</accession>
<dbReference type="Proteomes" id="UP001377168">
    <property type="component" value="Unassembled WGS sequence"/>
</dbReference>
<evidence type="ECO:0000313" key="1">
    <source>
        <dbReference type="EMBL" id="MEJ8639630.1"/>
    </source>
</evidence>
<keyword evidence="2" id="KW-1185">Reference proteome</keyword>
<gene>
    <name evidence="1" type="ORF">WKI67_40455</name>
</gene>
<dbReference type="EMBL" id="JBBKAJ010000022">
    <property type="protein sequence ID" value="MEJ8639630.1"/>
    <property type="molecule type" value="Genomic_DNA"/>
</dbReference>